<dbReference type="SUPFAM" id="SSF49493">
    <property type="entry name" value="HSP40/DnaJ peptide-binding domain"/>
    <property type="match status" value="2"/>
</dbReference>
<dbReference type="CDD" id="cd10719">
    <property type="entry name" value="DnaJ_zf"/>
    <property type="match status" value="1"/>
</dbReference>
<dbReference type="InterPro" id="IPR044713">
    <property type="entry name" value="DNJA1/2-like"/>
</dbReference>
<organism evidence="10 11">
    <name type="scientific">Lodderomyces beijingensis</name>
    <dbReference type="NCBI Taxonomy" id="1775926"/>
    <lineage>
        <taxon>Eukaryota</taxon>
        <taxon>Fungi</taxon>
        <taxon>Dikarya</taxon>
        <taxon>Ascomycota</taxon>
        <taxon>Saccharomycotina</taxon>
        <taxon>Pichiomycetes</taxon>
        <taxon>Debaryomycetaceae</taxon>
        <taxon>Candida/Lodderomyces clade</taxon>
        <taxon>Lodderomyces</taxon>
    </lineage>
</organism>
<feature type="zinc finger region" description="CR-type" evidence="5">
    <location>
        <begin position="143"/>
        <end position="225"/>
    </location>
</feature>
<dbReference type="InterPro" id="IPR002939">
    <property type="entry name" value="DnaJ_C"/>
</dbReference>
<evidence type="ECO:0000256" key="7">
    <source>
        <dbReference type="SAM" id="SignalP"/>
    </source>
</evidence>
<name>A0ABP0ZPD5_9ASCO</name>
<dbReference type="Gene3D" id="1.10.287.110">
    <property type="entry name" value="DnaJ domain"/>
    <property type="match status" value="1"/>
</dbReference>
<dbReference type="InterPro" id="IPR036410">
    <property type="entry name" value="HSP_DnaJ_Cys-rich_dom_sf"/>
</dbReference>
<dbReference type="PRINTS" id="PR00625">
    <property type="entry name" value="JDOMAIN"/>
</dbReference>
<dbReference type="PROSITE" id="PS51188">
    <property type="entry name" value="ZF_CR"/>
    <property type="match status" value="1"/>
</dbReference>
<dbReference type="Pfam" id="PF00684">
    <property type="entry name" value="DnaJ_CXXCXGXG"/>
    <property type="match status" value="1"/>
</dbReference>
<dbReference type="SUPFAM" id="SSF57938">
    <property type="entry name" value="DnaJ/Hsp40 cysteine-rich domain"/>
    <property type="match status" value="1"/>
</dbReference>
<accession>A0ABP0ZPD5</accession>
<dbReference type="Gene3D" id="2.10.230.10">
    <property type="entry name" value="Heat shock protein DnaJ, cysteine-rich domain"/>
    <property type="match status" value="1"/>
</dbReference>
<keyword evidence="4 5" id="KW-0862">Zinc</keyword>
<dbReference type="SUPFAM" id="SSF46565">
    <property type="entry name" value="Chaperone J-domain"/>
    <property type="match status" value="1"/>
</dbReference>
<proteinExistence type="predicted"/>
<evidence type="ECO:0000256" key="2">
    <source>
        <dbReference type="ARBA" id="ARBA00022737"/>
    </source>
</evidence>
<dbReference type="PROSITE" id="PS00636">
    <property type="entry name" value="DNAJ_1"/>
    <property type="match status" value="1"/>
</dbReference>
<feature type="region of interest" description="Disordered" evidence="6">
    <location>
        <begin position="227"/>
        <end position="251"/>
    </location>
</feature>
<dbReference type="CDD" id="cd06257">
    <property type="entry name" value="DnaJ"/>
    <property type="match status" value="1"/>
</dbReference>
<dbReference type="SMART" id="SM00271">
    <property type="entry name" value="DnaJ"/>
    <property type="match status" value="1"/>
</dbReference>
<dbReference type="Pfam" id="PF01556">
    <property type="entry name" value="DnaJ_C"/>
    <property type="match status" value="1"/>
</dbReference>
<keyword evidence="1 5" id="KW-0479">Metal-binding</keyword>
<evidence type="ECO:0000256" key="4">
    <source>
        <dbReference type="ARBA" id="ARBA00022833"/>
    </source>
</evidence>
<keyword evidence="3 5" id="KW-0863">Zinc-finger</keyword>
<keyword evidence="7" id="KW-0732">Signal</keyword>
<dbReference type="InterPro" id="IPR036869">
    <property type="entry name" value="J_dom_sf"/>
</dbReference>
<evidence type="ECO:0000313" key="10">
    <source>
        <dbReference type="EMBL" id="CAK9440111.1"/>
    </source>
</evidence>
<evidence type="ECO:0000259" key="8">
    <source>
        <dbReference type="PROSITE" id="PS50076"/>
    </source>
</evidence>
<dbReference type="PROSITE" id="PS50076">
    <property type="entry name" value="DNAJ_2"/>
    <property type="match status" value="1"/>
</dbReference>
<dbReference type="EMBL" id="OZ022409">
    <property type="protein sequence ID" value="CAK9440111.1"/>
    <property type="molecule type" value="Genomic_DNA"/>
</dbReference>
<dbReference type="Pfam" id="PF00226">
    <property type="entry name" value="DnaJ"/>
    <property type="match status" value="1"/>
</dbReference>
<protein>
    <recommendedName>
        <fullName evidence="12">DnaJ-domain-containing protein</fullName>
    </recommendedName>
</protein>
<dbReference type="PANTHER" id="PTHR43888">
    <property type="entry name" value="DNAJ-LIKE-2, ISOFORM A-RELATED"/>
    <property type="match status" value="1"/>
</dbReference>
<gene>
    <name evidence="10" type="ORF">LODBEIA_P42110</name>
</gene>
<dbReference type="RefSeq" id="XP_066831149.1">
    <property type="nucleotide sequence ID" value="XM_066974408.1"/>
</dbReference>
<evidence type="ECO:0000259" key="9">
    <source>
        <dbReference type="PROSITE" id="PS51188"/>
    </source>
</evidence>
<dbReference type="InterPro" id="IPR008971">
    <property type="entry name" value="HSP40/DnaJ_pept-bd"/>
</dbReference>
<feature type="compositionally biased region" description="Basic and acidic residues" evidence="6">
    <location>
        <begin position="227"/>
        <end position="250"/>
    </location>
</feature>
<evidence type="ECO:0000256" key="5">
    <source>
        <dbReference type="PROSITE-ProRule" id="PRU00546"/>
    </source>
</evidence>
<dbReference type="InterPro" id="IPR001305">
    <property type="entry name" value="HSP_DnaJ_Cys-rich_dom"/>
</dbReference>
<reference evidence="10 11" key="1">
    <citation type="submission" date="2024-03" db="EMBL/GenBank/DDBJ databases">
        <authorList>
            <person name="Brejova B."/>
        </authorList>
    </citation>
    <scope>NUCLEOTIDE SEQUENCE [LARGE SCALE GENOMIC DNA]</scope>
    <source>
        <strain evidence="10 11">CBS 14171</strain>
    </source>
</reference>
<keyword evidence="11" id="KW-1185">Reference proteome</keyword>
<dbReference type="InterPro" id="IPR001623">
    <property type="entry name" value="DnaJ_domain"/>
</dbReference>
<feature type="signal peptide" evidence="7">
    <location>
        <begin position="1"/>
        <end position="20"/>
    </location>
</feature>
<evidence type="ECO:0000256" key="1">
    <source>
        <dbReference type="ARBA" id="ARBA00022723"/>
    </source>
</evidence>
<dbReference type="Proteomes" id="UP001497383">
    <property type="component" value="Chromosome 5"/>
</dbReference>
<keyword evidence="2" id="KW-0677">Repeat</keyword>
<feature type="domain" description="J" evidence="8">
    <location>
        <begin position="23"/>
        <end position="88"/>
    </location>
</feature>
<sequence length="380" mass="42163">MQITFILSTILLSLLSLAVAKKDFYQILGVSKSASDKEIKQAYRQLTLKYHPDKNPGDEEAHDKFIEIGEAYEVLSDETKRSNFDKYGDANGPGNGGGHGFDFGDMFGQFFGGHHQQQQQQQVKKGANTQIELHLSLKDFYTGKDVPFDVVMSNDCEACSGTGSSDRKRHTCEKCRGTGQITVHHQLAPGFAQQIRMVCDACGGLGKTVTSPCKSCAGAGAVRGPRHYEANVHPGQPRDSHITKQGEGDRNPQWVPGDLIIIFREKFEQSWGYRRIGDNLYRTEVLSLKESLNGAWVRRIPFFGDGDDDDDEHHEIVLQRAAGVSVLDGEVEVLRGKGMPIMTDHDEEEKYGDLFVEYRVVIPGGAEAGKKKKEVAKDEL</sequence>
<evidence type="ECO:0008006" key="12">
    <source>
        <dbReference type="Google" id="ProtNLM"/>
    </source>
</evidence>
<feature type="chain" id="PRO_5045556358" description="DnaJ-domain-containing protein" evidence="7">
    <location>
        <begin position="21"/>
        <end position="380"/>
    </location>
</feature>
<evidence type="ECO:0000256" key="3">
    <source>
        <dbReference type="ARBA" id="ARBA00022771"/>
    </source>
</evidence>
<dbReference type="Gene3D" id="2.60.260.20">
    <property type="entry name" value="Urease metallochaperone UreE, N-terminal domain"/>
    <property type="match status" value="2"/>
</dbReference>
<dbReference type="GeneID" id="92209407"/>
<evidence type="ECO:0000313" key="11">
    <source>
        <dbReference type="Proteomes" id="UP001497383"/>
    </source>
</evidence>
<feature type="domain" description="CR-type" evidence="9">
    <location>
        <begin position="143"/>
        <end position="225"/>
    </location>
</feature>
<dbReference type="InterPro" id="IPR018253">
    <property type="entry name" value="DnaJ_domain_CS"/>
</dbReference>
<evidence type="ECO:0000256" key="6">
    <source>
        <dbReference type="SAM" id="MobiDB-lite"/>
    </source>
</evidence>